<gene>
    <name evidence="5" type="ORF">ABW02_19380</name>
</gene>
<reference evidence="5 6" key="1">
    <citation type="submission" date="2015-05" db="EMBL/GenBank/DDBJ databases">
        <title>Whole genome sequence and identification of bacterial endophytes from Costus igneus.</title>
        <authorList>
            <person name="Lee Y.P."/>
            <person name="Gan H.M."/>
            <person name="Eng W."/>
            <person name="Wheatley M.S."/>
            <person name="Caraballo A."/>
            <person name="Polter S."/>
            <person name="Savka M.A."/>
            <person name="Hudson A.O."/>
        </authorList>
    </citation>
    <scope>NUCLEOTIDE SEQUENCE [LARGE SCALE GENOMIC DNA]</scope>
    <source>
        <strain evidence="5 6">RIT379</strain>
    </source>
</reference>
<keyword evidence="2" id="KW-0238">DNA-binding</keyword>
<organism evidence="5 6">
    <name type="scientific">Niallia circulans</name>
    <name type="common">Bacillus circulans</name>
    <dbReference type="NCBI Taxonomy" id="1397"/>
    <lineage>
        <taxon>Bacteria</taxon>
        <taxon>Bacillati</taxon>
        <taxon>Bacillota</taxon>
        <taxon>Bacilli</taxon>
        <taxon>Bacillales</taxon>
        <taxon>Bacillaceae</taxon>
        <taxon>Niallia</taxon>
    </lineage>
</organism>
<proteinExistence type="predicted"/>
<dbReference type="SMART" id="SM00895">
    <property type="entry name" value="FCD"/>
    <property type="match status" value="1"/>
</dbReference>
<evidence type="ECO:0000313" key="5">
    <source>
        <dbReference type="EMBL" id="KLV23492.1"/>
    </source>
</evidence>
<protein>
    <submittedName>
        <fullName evidence="5">GntR family transcriptional regulator</fullName>
    </submittedName>
</protein>
<dbReference type="InterPro" id="IPR011711">
    <property type="entry name" value="GntR_C"/>
</dbReference>
<dbReference type="InterPro" id="IPR036390">
    <property type="entry name" value="WH_DNA-bd_sf"/>
</dbReference>
<evidence type="ECO:0000259" key="4">
    <source>
        <dbReference type="PROSITE" id="PS50949"/>
    </source>
</evidence>
<dbReference type="SUPFAM" id="SSF46785">
    <property type="entry name" value="Winged helix' DNA-binding domain"/>
    <property type="match status" value="1"/>
</dbReference>
<dbReference type="Proteomes" id="UP000036045">
    <property type="component" value="Unassembled WGS sequence"/>
</dbReference>
<dbReference type="Gene3D" id="1.10.10.10">
    <property type="entry name" value="Winged helix-like DNA-binding domain superfamily/Winged helix DNA-binding domain"/>
    <property type="match status" value="1"/>
</dbReference>
<dbReference type="InterPro" id="IPR000524">
    <property type="entry name" value="Tscrpt_reg_HTH_GntR"/>
</dbReference>
<dbReference type="InterPro" id="IPR036388">
    <property type="entry name" value="WH-like_DNA-bd_sf"/>
</dbReference>
<keyword evidence="1" id="KW-0805">Transcription regulation</keyword>
<evidence type="ECO:0000256" key="1">
    <source>
        <dbReference type="ARBA" id="ARBA00023015"/>
    </source>
</evidence>
<keyword evidence="6" id="KW-1185">Reference proteome</keyword>
<keyword evidence="3" id="KW-0804">Transcription</keyword>
<dbReference type="GO" id="GO:0003700">
    <property type="term" value="F:DNA-binding transcription factor activity"/>
    <property type="evidence" value="ECO:0007669"/>
    <property type="project" value="InterPro"/>
</dbReference>
<evidence type="ECO:0000256" key="3">
    <source>
        <dbReference type="ARBA" id="ARBA00023163"/>
    </source>
</evidence>
<dbReference type="CDD" id="cd07377">
    <property type="entry name" value="WHTH_GntR"/>
    <property type="match status" value="1"/>
</dbReference>
<dbReference type="AlphaFoldDB" id="A0A0J1IBZ5"/>
<evidence type="ECO:0000256" key="2">
    <source>
        <dbReference type="ARBA" id="ARBA00023125"/>
    </source>
</evidence>
<name>A0A0J1IBZ5_NIACI</name>
<dbReference type="Pfam" id="PF00392">
    <property type="entry name" value="GntR"/>
    <property type="match status" value="1"/>
</dbReference>
<dbReference type="PROSITE" id="PS50949">
    <property type="entry name" value="HTH_GNTR"/>
    <property type="match status" value="1"/>
</dbReference>
<dbReference type="SUPFAM" id="SSF48008">
    <property type="entry name" value="GntR ligand-binding domain-like"/>
    <property type="match status" value="1"/>
</dbReference>
<evidence type="ECO:0000313" key="6">
    <source>
        <dbReference type="Proteomes" id="UP000036045"/>
    </source>
</evidence>
<dbReference type="EMBL" id="LDPH01000025">
    <property type="protein sequence ID" value="KLV23492.1"/>
    <property type="molecule type" value="Genomic_DNA"/>
</dbReference>
<dbReference type="PATRIC" id="fig|1397.4.peg.2606"/>
<sequence length="226" mass="26900">MIVTIRKKENISTRDFVYESLKNRITELELKPGLKISEQEIASELNVSRTPVREAFLKLSQEDLLGIYPQIGTIVSLIDLELVEEARFVRENMEKAVVKEACQVFKQEQLFKLESNIAMQELCLKNQSCHQLLELDDQFHRLLFEGCNKLRTWKMIRKMNSHFDRLRVLRLESNLEWDMLVSQHKDIFHFIKEKKTNEAEKLIGIHLNLVNFEKEELKKTYPDYFR</sequence>
<feature type="domain" description="HTH gntR-type" evidence="4">
    <location>
        <begin position="11"/>
        <end position="78"/>
    </location>
</feature>
<dbReference type="Gene3D" id="1.20.120.530">
    <property type="entry name" value="GntR ligand-binding domain-like"/>
    <property type="match status" value="1"/>
</dbReference>
<dbReference type="PANTHER" id="PTHR43537">
    <property type="entry name" value="TRANSCRIPTIONAL REGULATOR, GNTR FAMILY"/>
    <property type="match status" value="1"/>
</dbReference>
<dbReference type="SMART" id="SM00345">
    <property type="entry name" value="HTH_GNTR"/>
    <property type="match status" value="1"/>
</dbReference>
<comment type="caution">
    <text evidence="5">The sequence shown here is derived from an EMBL/GenBank/DDBJ whole genome shotgun (WGS) entry which is preliminary data.</text>
</comment>
<accession>A0A0J1IBZ5</accession>
<dbReference type="PANTHER" id="PTHR43537:SF5">
    <property type="entry name" value="UXU OPERON TRANSCRIPTIONAL REGULATOR"/>
    <property type="match status" value="1"/>
</dbReference>
<dbReference type="GO" id="GO:0003677">
    <property type="term" value="F:DNA binding"/>
    <property type="evidence" value="ECO:0007669"/>
    <property type="project" value="UniProtKB-KW"/>
</dbReference>
<dbReference type="Pfam" id="PF07729">
    <property type="entry name" value="FCD"/>
    <property type="match status" value="1"/>
</dbReference>
<dbReference type="InterPro" id="IPR008920">
    <property type="entry name" value="TF_FadR/GntR_C"/>
</dbReference>
<dbReference type="PRINTS" id="PR00035">
    <property type="entry name" value="HTHGNTR"/>
</dbReference>